<dbReference type="InterPro" id="IPR000189">
    <property type="entry name" value="Transglyc_AS"/>
</dbReference>
<dbReference type="Proteomes" id="UP000557688">
    <property type="component" value="Unassembled WGS sequence"/>
</dbReference>
<dbReference type="Gene3D" id="1.10.530.10">
    <property type="match status" value="1"/>
</dbReference>
<feature type="signal peptide" evidence="5">
    <location>
        <begin position="1"/>
        <end position="38"/>
    </location>
</feature>
<dbReference type="AlphaFoldDB" id="A0A839V2W4"/>
<dbReference type="InterPro" id="IPR023346">
    <property type="entry name" value="Lysozyme-like_dom_sf"/>
</dbReference>
<sequence>MRTVQRPPSRPRAARALLTGALLLAAALPGGGTGSARAQPARQVAAPAGTSDGGAESGNQVAFAVPRSGSGGWGGVGLPEPLSPSVAARIRHIFILQEQGAMEAAARETAALGDRTLVGDILADRYLREAAAGSAEPSLTGALSGWLQAYGDQPDARAIHAALLFRLPAGAAAPPAPDVAFLAPDAAGGTGPTPEEADAPTTGYSRNPSLDHAVRERSGAGLKGADSALRLIAHTRGLSAAYAGQLRSEVALDLFTQGLDHNAATIGMDAWHISGEQAGLGPFVAGLAAWRSGDIHAAIPRFEAAARAKSISASLRAGAALWAARAHLRAGDRLGYVPWLENAAALPHTFYGLLASRMLGRPIVSDPADTSDDAQAAPAEPAPRRSHAISLHEIAPRLVDAALDPGRHTGLVRLLLDATDVSAAPPTRVSNPLLGEIDIEALGCTPQGRRALALLQVGQDSRAEAALRNLWGLSGRDPALRHSIMLVARAAGLTGLAAQAATLIEAQYGQPVDAERFPVPHLHPAHGFTTDPALVYALTRLESNFDAGAVSGAGAHGLMQLMPVTAGYVTGDPDRFTGTPSRLHNPALNLDLGQRYVNYLAHSSGIDDNLIKLLASYNAGPNAMRSWAATSADDSDPLLFIESIPLDETRQFVRRGLSYLWIYAARMKLPCPSLDALARGAWPLYADEGDLSHQPIRMATLH</sequence>
<accession>A0A839V2W4</accession>
<feature type="compositionally biased region" description="Low complexity" evidence="4">
    <location>
        <begin position="36"/>
        <end position="48"/>
    </location>
</feature>
<dbReference type="InterPro" id="IPR008258">
    <property type="entry name" value="Transglycosylase_SLT_dom_1"/>
</dbReference>
<evidence type="ECO:0000256" key="3">
    <source>
        <dbReference type="ARBA" id="ARBA00022729"/>
    </source>
</evidence>
<evidence type="ECO:0000256" key="5">
    <source>
        <dbReference type="SAM" id="SignalP"/>
    </source>
</evidence>
<dbReference type="SUPFAM" id="SSF48435">
    <property type="entry name" value="Bacterial muramidases"/>
    <property type="match status" value="1"/>
</dbReference>
<feature type="domain" description="Transglycosylase SLT" evidence="6">
    <location>
        <begin position="528"/>
        <end position="633"/>
    </location>
</feature>
<dbReference type="SUPFAM" id="SSF53955">
    <property type="entry name" value="Lysozyme-like"/>
    <property type="match status" value="1"/>
</dbReference>
<keyword evidence="8" id="KW-1185">Reference proteome</keyword>
<feature type="region of interest" description="Disordered" evidence="4">
    <location>
        <begin position="365"/>
        <end position="386"/>
    </location>
</feature>
<evidence type="ECO:0000313" key="7">
    <source>
        <dbReference type="EMBL" id="MBB3173869.1"/>
    </source>
</evidence>
<feature type="region of interest" description="Disordered" evidence="4">
    <location>
        <begin position="182"/>
        <end position="209"/>
    </location>
</feature>
<dbReference type="PROSITE" id="PS00922">
    <property type="entry name" value="TRANSGLYCOSYLASE"/>
    <property type="match status" value="1"/>
</dbReference>
<feature type="chain" id="PRO_5032590756" evidence="5">
    <location>
        <begin position="39"/>
        <end position="702"/>
    </location>
</feature>
<dbReference type="Gene3D" id="1.25.20.10">
    <property type="entry name" value="Bacterial muramidases"/>
    <property type="match status" value="1"/>
</dbReference>
<gene>
    <name evidence="7" type="ORF">FHR90_001701</name>
</gene>
<evidence type="ECO:0000259" key="6">
    <source>
        <dbReference type="Pfam" id="PF01464"/>
    </source>
</evidence>
<protein>
    <submittedName>
        <fullName evidence="7">Soluble lytic murein transglycosylase-like protein</fullName>
    </submittedName>
</protein>
<dbReference type="EMBL" id="JACHXV010000005">
    <property type="protein sequence ID" value="MBB3173869.1"/>
    <property type="molecule type" value="Genomic_DNA"/>
</dbReference>
<dbReference type="GO" id="GO:0000270">
    <property type="term" value="P:peptidoglycan metabolic process"/>
    <property type="evidence" value="ECO:0007669"/>
    <property type="project" value="InterPro"/>
</dbReference>
<dbReference type="GO" id="GO:0042597">
    <property type="term" value="C:periplasmic space"/>
    <property type="evidence" value="ECO:0007669"/>
    <property type="project" value="InterPro"/>
</dbReference>
<evidence type="ECO:0000313" key="8">
    <source>
        <dbReference type="Proteomes" id="UP000557688"/>
    </source>
</evidence>
<dbReference type="InterPro" id="IPR008939">
    <property type="entry name" value="Lytic_TGlycosylase_superhlx_U"/>
</dbReference>
<organism evidence="7 8">
    <name type="scientific">Endobacter medicaginis</name>
    <dbReference type="NCBI Taxonomy" id="1181271"/>
    <lineage>
        <taxon>Bacteria</taxon>
        <taxon>Pseudomonadati</taxon>
        <taxon>Pseudomonadota</taxon>
        <taxon>Alphaproteobacteria</taxon>
        <taxon>Acetobacterales</taxon>
        <taxon>Acetobacteraceae</taxon>
        <taxon>Endobacter</taxon>
    </lineage>
</organism>
<dbReference type="RefSeq" id="WP_183275040.1">
    <property type="nucleotide sequence ID" value="NZ_JACHXV010000005.1"/>
</dbReference>
<dbReference type="GO" id="GO:0008933">
    <property type="term" value="F:peptidoglycan lytic transglycosylase activity"/>
    <property type="evidence" value="ECO:0007669"/>
    <property type="project" value="InterPro"/>
</dbReference>
<keyword evidence="3 5" id="KW-0732">Signal</keyword>
<comment type="similarity">
    <text evidence="2">Belongs to the virb1 family.</text>
</comment>
<name>A0A839V2W4_9PROT</name>
<comment type="caution">
    <text evidence="7">The sequence shown here is derived from an EMBL/GenBank/DDBJ whole genome shotgun (WGS) entry which is preliminary data.</text>
</comment>
<proteinExistence type="inferred from homology"/>
<dbReference type="PANTHER" id="PTHR37423:SF2">
    <property type="entry name" value="MEMBRANE-BOUND LYTIC MUREIN TRANSGLYCOSYLASE C"/>
    <property type="match status" value="1"/>
</dbReference>
<feature type="region of interest" description="Disordered" evidence="4">
    <location>
        <begin position="33"/>
        <end position="59"/>
    </location>
</feature>
<evidence type="ECO:0000256" key="1">
    <source>
        <dbReference type="ARBA" id="ARBA00007734"/>
    </source>
</evidence>
<evidence type="ECO:0000256" key="4">
    <source>
        <dbReference type="SAM" id="MobiDB-lite"/>
    </source>
</evidence>
<dbReference type="Pfam" id="PF01464">
    <property type="entry name" value="SLT"/>
    <property type="match status" value="1"/>
</dbReference>
<comment type="similarity">
    <text evidence="1">Belongs to the transglycosylase Slt family.</text>
</comment>
<dbReference type="CDD" id="cd13401">
    <property type="entry name" value="Slt70-like"/>
    <property type="match status" value="1"/>
</dbReference>
<dbReference type="GO" id="GO:0016020">
    <property type="term" value="C:membrane"/>
    <property type="evidence" value="ECO:0007669"/>
    <property type="project" value="InterPro"/>
</dbReference>
<dbReference type="GO" id="GO:0004553">
    <property type="term" value="F:hydrolase activity, hydrolyzing O-glycosyl compounds"/>
    <property type="evidence" value="ECO:0007669"/>
    <property type="project" value="InterPro"/>
</dbReference>
<dbReference type="PANTHER" id="PTHR37423">
    <property type="entry name" value="SOLUBLE LYTIC MUREIN TRANSGLYCOSYLASE-RELATED"/>
    <property type="match status" value="1"/>
</dbReference>
<reference evidence="7 8" key="1">
    <citation type="submission" date="2020-08" db="EMBL/GenBank/DDBJ databases">
        <title>Genomic Encyclopedia of Type Strains, Phase III (KMG-III): the genomes of soil and plant-associated and newly described type strains.</title>
        <authorList>
            <person name="Whitman W."/>
        </authorList>
    </citation>
    <scope>NUCLEOTIDE SEQUENCE [LARGE SCALE GENOMIC DNA]</scope>
    <source>
        <strain evidence="7 8">CECT 8088</strain>
    </source>
</reference>
<evidence type="ECO:0000256" key="2">
    <source>
        <dbReference type="ARBA" id="ARBA00009387"/>
    </source>
</evidence>